<dbReference type="SUPFAM" id="SSF52058">
    <property type="entry name" value="L domain-like"/>
    <property type="match status" value="1"/>
</dbReference>
<dbReference type="OMA" id="GVEWEIT"/>
<evidence type="ECO:0000256" key="1">
    <source>
        <dbReference type="ARBA" id="ARBA00008894"/>
    </source>
</evidence>
<keyword evidence="2" id="KW-0433">Leucine-rich repeat</keyword>
<dbReference type="InterPro" id="IPR041118">
    <property type="entry name" value="Rx_N"/>
</dbReference>
<dbReference type="InterPro" id="IPR055414">
    <property type="entry name" value="LRR_R13L4/SHOC2-like"/>
</dbReference>
<dbReference type="InterPro" id="IPR058922">
    <property type="entry name" value="WHD_DRP"/>
</dbReference>
<evidence type="ECO:0000259" key="11">
    <source>
        <dbReference type="Pfam" id="PF23598"/>
    </source>
</evidence>
<dbReference type="InterPro" id="IPR036388">
    <property type="entry name" value="WH-like_DNA-bd_sf"/>
</dbReference>
<dbReference type="FunFam" id="3.40.50.300:FF:001091">
    <property type="entry name" value="Probable disease resistance protein At1g61300"/>
    <property type="match status" value="1"/>
</dbReference>
<dbReference type="GO" id="GO:0002758">
    <property type="term" value="P:innate immune response-activating signaling pathway"/>
    <property type="evidence" value="ECO:0007669"/>
    <property type="project" value="UniProtKB-ARBA"/>
</dbReference>
<dbReference type="AlphaFoldDB" id="A0A9R1ADJ2"/>
<dbReference type="InterPro" id="IPR032675">
    <property type="entry name" value="LRR_dom_sf"/>
</dbReference>
<dbReference type="Pfam" id="PF23559">
    <property type="entry name" value="WHD_DRP"/>
    <property type="match status" value="1"/>
</dbReference>
<evidence type="ECO:0000256" key="6">
    <source>
        <dbReference type="ARBA" id="ARBA00023054"/>
    </source>
</evidence>
<evidence type="ECO:0000256" key="3">
    <source>
        <dbReference type="ARBA" id="ARBA00022737"/>
    </source>
</evidence>
<keyword evidence="3" id="KW-0677">Repeat</keyword>
<keyword evidence="4" id="KW-0547">Nucleotide-binding</keyword>
<proteinExistence type="inferred from homology"/>
<dbReference type="Gene3D" id="3.40.50.300">
    <property type="entry name" value="P-loop containing nucleotide triphosphate hydrolases"/>
    <property type="match status" value="1"/>
</dbReference>
<dbReference type="InterPro" id="IPR038005">
    <property type="entry name" value="RX-like_CC"/>
</dbReference>
<evidence type="ECO:0000256" key="7">
    <source>
        <dbReference type="SAM" id="Coils"/>
    </source>
</evidence>
<dbReference type="Gramene" id="TRITD7Bv1G230300.1">
    <property type="protein sequence ID" value="TRITD7Bv1G230300.1"/>
    <property type="gene ID" value="TRITD7Bv1G230300"/>
</dbReference>
<evidence type="ECO:0000313" key="12">
    <source>
        <dbReference type="EMBL" id="VAI94028.1"/>
    </source>
</evidence>
<dbReference type="InterPro" id="IPR027417">
    <property type="entry name" value="P-loop_NTPase"/>
</dbReference>
<sequence>MQVATGALIPLLRKLGDLLVAEFALGERVKKRVKSLLTELEMMYVVLRKMDDVPADELDEQVRIWAGKVRELSYNMEDAVDTYMVSVYDGSHGDLGPNNMKNRVKKFFKRTKKLFSKGKALHQISDAIQDAQELSKQLDELRQRYALEACAAGMGNIIDPRLKAVYKDIKELVGIKGRRDELINQLLDGDRMSMQQLKMMSIVGFGGLGKTTLARAVYDKIRVQFDRGAFVSVSRNPNIRMTFKKLLYGLDNIKFANINEAVRDDEQLIDELRAFLQDKRYLIVIDDVWDEEAWEIIKCAFSKSDLGSRVIVTTRVISVSKACCPSSDDIIHKMKPLNNDDSKRLFYKRIFSQGGQCPIEFEQVSREILKKCAGVPLAIITISSLLANNDQQINPKYQWDKILNSIGHGLAEGGTIKDMQRILSFSYYDLPSHLKTCLLYLSVFLEDHEIRRDRLIWRWIAEGFIQGGEQEIRLFEIGERSFSELINRNLIQPIDVNIDVEYRTEGCRVHDMVHDLICSMSSKQNFVTILDGTKKRKNNSDVMVRRLSFQSSMSELTNHQIDATGMSKLRSVTLFRTDDGLIRTLPNFQLLRVLDLEGCDLEEISHICIENLLHLRYLGLRNTYVGILEMEIGKLQFLQTLDLRIYTFDEV</sequence>
<feature type="domain" description="NB-ARC" evidence="8">
    <location>
        <begin position="192"/>
        <end position="352"/>
    </location>
</feature>
<feature type="domain" description="Disease resistance R13L4/SHOC-2-like LRR" evidence="11">
    <location>
        <begin position="568"/>
        <end position="646"/>
    </location>
</feature>
<evidence type="ECO:0000259" key="8">
    <source>
        <dbReference type="Pfam" id="PF00931"/>
    </source>
</evidence>
<dbReference type="GO" id="GO:0043531">
    <property type="term" value="F:ADP binding"/>
    <property type="evidence" value="ECO:0007669"/>
    <property type="project" value="InterPro"/>
</dbReference>
<dbReference type="EMBL" id="LT934124">
    <property type="protein sequence ID" value="VAI94028.1"/>
    <property type="molecule type" value="Genomic_DNA"/>
</dbReference>
<gene>
    <name evidence="12" type="ORF">TRITD_7Bv1G230300</name>
</gene>
<feature type="domain" description="Disease resistance N-terminal" evidence="9">
    <location>
        <begin position="10"/>
        <end position="98"/>
    </location>
</feature>
<dbReference type="Pfam" id="PF00931">
    <property type="entry name" value="NB-ARC"/>
    <property type="match status" value="1"/>
</dbReference>
<dbReference type="FunFam" id="1.10.10.10:FF:000322">
    <property type="entry name" value="Probable disease resistance protein At1g63360"/>
    <property type="match status" value="1"/>
</dbReference>
<dbReference type="SUPFAM" id="SSF52540">
    <property type="entry name" value="P-loop containing nucleoside triphosphate hydrolases"/>
    <property type="match status" value="1"/>
</dbReference>
<reference evidence="12 13" key="1">
    <citation type="submission" date="2017-09" db="EMBL/GenBank/DDBJ databases">
        <authorList>
            <consortium name="International Durum Wheat Genome Sequencing Consortium (IDWGSC)"/>
            <person name="Milanesi L."/>
        </authorList>
    </citation>
    <scope>NUCLEOTIDE SEQUENCE [LARGE SCALE GENOMIC DNA]</scope>
    <source>
        <strain evidence="13">cv. Svevo</strain>
    </source>
</reference>
<evidence type="ECO:0000259" key="10">
    <source>
        <dbReference type="Pfam" id="PF23559"/>
    </source>
</evidence>
<dbReference type="PANTHER" id="PTHR23155">
    <property type="entry name" value="DISEASE RESISTANCE PROTEIN RP"/>
    <property type="match status" value="1"/>
</dbReference>
<evidence type="ECO:0000259" key="9">
    <source>
        <dbReference type="Pfam" id="PF18052"/>
    </source>
</evidence>
<dbReference type="CDD" id="cd14798">
    <property type="entry name" value="RX-CC_like"/>
    <property type="match status" value="1"/>
</dbReference>
<dbReference type="Gene3D" id="1.10.8.430">
    <property type="entry name" value="Helical domain of apoptotic protease-activating factors"/>
    <property type="match status" value="1"/>
</dbReference>
<accession>A0A9R1ADJ2</accession>
<feature type="coiled-coil region" evidence="7">
    <location>
        <begin position="124"/>
        <end position="151"/>
    </location>
</feature>
<dbReference type="Gene3D" id="3.80.10.10">
    <property type="entry name" value="Ribonuclease Inhibitor"/>
    <property type="match status" value="1"/>
</dbReference>
<evidence type="ECO:0000256" key="2">
    <source>
        <dbReference type="ARBA" id="ARBA00022614"/>
    </source>
</evidence>
<dbReference type="Proteomes" id="UP000324705">
    <property type="component" value="Chromosome 7B"/>
</dbReference>
<name>A0A9R1ADJ2_TRITD</name>
<dbReference type="PANTHER" id="PTHR23155:SF1116">
    <property type="entry name" value="OS12G0273300 PROTEIN"/>
    <property type="match status" value="1"/>
</dbReference>
<dbReference type="GO" id="GO:0009626">
    <property type="term" value="P:plant-type hypersensitive response"/>
    <property type="evidence" value="ECO:0007669"/>
    <property type="project" value="UniProtKB-ARBA"/>
</dbReference>
<dbReference type="InterPro" id="IPR044974">
    <property type="entry name" value="Disease_R_plants"/>
</dbReference>
<dbReference type="Gene3D" id="1.20.5.4130">
    <property type="match status" value="1"/>
</dbReference>
<dbReference type="InterPro" id="IPR042197">
    <property type="entry name" value="Apaf_helical"/>
</dbReference>
<evidence type="ECO:0000256" key="4">
    <source>
        <dbReference type="ARBA" id="ARBA00022741"/>
    </source>
</evidence>
<organism evidence="12 13">
    <name type="scientific">Triticum turgidum subsp. durum</name>
    <name type="common">Durum wheat</name>
    <name type="synonym">Triticum durum</name>
    <dbReference type="NCBI Taxonomy" id="4567"/>
    <lineage>
        <taxon>Eukaryota</taxon>
        <taxon>Viridiplantae</taxon>
        <taxon>Streptophyta</taxon>
        <taxon>Embryophyta</taxon>
        <taxon>Tracheophyta</taxon>
        <taxon>Spermatophyta</taxon>
        <taxon>Magnoliopsida</taxon>
        <taxon>Liliopsida</taxon>
        <taxon>Poales</taxon>
        <taxon>Poaceae</taxon>
        <taxon>BOP clade</taxon>
        <taxon>Pooideae</taxon>
        <taxon>Triticodae</taxon>
        <taxon>Triticeae</taxon>
        <taxon>Triticinae</taxon>
        <taxon>Triticum</taxon>
    </lineage>
</organism>
<dbReference type="Gene3D" id="1.10.10.10">
    <property type="entry name" value="Winged helix-like DNA-binding domain superfamily/Winged helix DNA-binding domain"/>
    <property type="match status" value="1"/>
</dbReference>
<dbReference type="Pfam" id="PF18052">
    <property type="entry name" value="Rx_N"/>
    <property type="match status" value="1"/>
</dbReference>
<evidence type="ECO:0000313" key="13">
    <source>
        <dbReference type="Proteomes" id="UP000324705"/>
    </source>
</evidence>
<dbReference type="Pfam" id="PF23598">
    <property type="entry name" value="LRR_14"/>
    <property type="match status" value="1"/>
</dbReference>
<keyword evidence="6 7" id="KW-0175">Coiled coil</keyword>
<dbReference type="GO" id="GO:0042742">
    <property type="term" value="P:defense response to bacterium"/>
    <property type="evidence" value="ECO:0007669"/>
    <property type="project" value="UniProtKB-ARBA"/>
</dbReference>
<comment type="similarity">
    <text evidence="1">Belongs to the disease resistance NB-LRR family.</text>
</comment>
<feature type="domain" description="Disease resistance protein winged helix" evidence="10">
    <location>
        <begin position="443"/>
        <end position="517"/>
    </location>
</feature>
<evidence type="ECO:0000256" key="5">
    <source>
        <dbReference type="ARBA" id="ARBA00022821"/>
    </source>
</evidence>
<dbReference type="InterPro" id="IPR002182">
    <property type="entry name" value="NB-ARC"/>
</dbReference>
<keyword evidence="13" id="KW-1185">Reference proteome</keyword>
<keyword evidence="5" id="KW-0611">Plant defense</keyword>
<protein>
    <submittedName>
        <fullName evidence="12">Uncharacterized protein</fullName>
    </submittedName>
</protein>
<dbReference type="PRINTS" id="PR00364">
    <property type="entry name" value="DISEASERSIST"/>
</dbReference>